<dbReference type="InterPro" id="IPR052744">
    <property type="entry name" value="GPAT/DAPAT"/>
</dbReference>
<protein>
    <recommendedName>
        <fullName evidence="2">Phospholipid/glycerol acyltransferase domain-containing protein</fullName>
    </recommendedName>
</protein>
<dbReference type="GO" id="GO:0004366">
    <property type="term" value="F:glycerol-3-phosphate O-acyltransferase activity"/>
    <property type="evidence" value="ECO:0007669"/>
    <property type="project" value="TreeGrafter"/>
</dbReference>
<accession>A0A0P9F8G0</accession>
<dbReference type="GeneID" id="28972899"/>
<dbReference type="SUPFAM" id="SSF69593">
    <property type="entry name" value="Glycerol-3-phosphate (1)-acyltransferase"/>
    <property type="match status" value="1"/>
</dbReference>
<feature type="non-terminal residue" evidence="3">
    <location>
        <position position="1"/>
    </location>
</feature>
<dbReference type="GO" id="GO:0008654">
    <property type="term" value="P:phospholipid biosynthetic process"/>
    <property type="evidence" value="ECO:0007669"/>
    <property type="project" value="TreeGrafter"/>
</dbReference>
<dbReference type="EMBL" id="KQ474090">
    <property type="protein sequence ID" value="KPV71947.1"/>
    <property type="molecule type" value="Genomic_DNA"/>
</dbReference>
<dbReference type="AlphaFoldDB" id="A0A0P9F8G0"/>
<dbReference type="STRING" id="578459.A0A0P9F8G0"/>
<dbReference type="OrthoDB" id="1044435at2759"/>
<dbReference type="PANTHER" id="PTHR31605:SF0">
    <property type="entry name" value="GLYCEROL-3-PHOSPHATE O-ACYLTRANSFERASE 1"/>
    <property type="match status" value="1"/>
</dbReference>
<organism evidence="3 4">
    <name type="scientific">Rhodotorula graminis (strain WP1)</name>
    <dbReference type="NCBI Taxonomy" id="578459"/>
    <lineage>
        <taxon>Eukaryota</taxon>
        <taxon>Fungi</taxon>
        <taxon>Dikarya</taxon>
        <taxon>Basidiomycota</taxon>
        <taxon>Pucciniomycotina</taxon>
        <taxon>Microbotryomycetes</taxon>
        <taxon>Sporidiobolales</taxon>
        <taxon>Sporidiobolaceae</taxon>
        <taxon>Rhodotorula</taxon>
    </lineage>
</organism>
<name>A0A0P9F8G0_RHOGW</name>
<dbReference type="PANTHER" id="PTHR31605">
    <property type="entry name" value="GLYCEROL-3-PHOSPHATE O-ACYLTRANSFERASE 1"/>
    <property type="match status" value="1"/>
</dbReference>
<evidence type="ECO:0000256" key="1">
    <source>
        <dbReference type="SAM" id="MobiDB-lite"/>
    </source>
</evidence>
<reference evidence="3 4" key="1">
    <citation type="journal article" date="2015" name="Front. Microbiol.">
        <title>Genome sequence of the plant growth promoting endophytic yeast Rhodotorula graminis WP1.</title>
        <authorList>
            <person name="Firrincieli A."/>
            <person name="Otillar R."/>
            <person name="Salamov A."/>
            <person name="Schmutz J."/>
            <person name="Khan Z."/>
            <person name="Redman R.S."/>
            <person name="Fleck N.D."/>
            <person name="Lindquist E."/>
            <person name="Grigoriev I.V."/>
            <person name="Doty S.L."/>
        </authorList>
    </citation>
    <scope>NUCLEOTIDE SEQUENCE [LARGE SCALE GENOMIC DNA]</scope>
    <source>
        <strain evidence="3 4">WP1</strain>
    </source>
</reference>
<dbReference type="Proteomes" id="UP000053890">
    <property type="component" value="Unassembled WGS sequence"/>
</dbReference>
<dbReference type="GO" id="GO:0016287">
    <property type="term" value="F:glycerone-phosphate O-acyltransferase activity"/>
    <property type="evidence" value="ECO:0007669"/>
    <property type="project" value="TreeGrafter"/>
</dbReference>
<feature type="compositionally biased region" description="Basic and acidic residues" evidence="1">
    <location>
        <begin position="184"/>
        <end position="203"/>
    </location>
</feature>
<proteinExistence type="predicted"/>
<sequence length="236" mass="25750">AVLSCYFPHYRKLHYWAKSTLFAPGLPRKILLDAGNIPVDRKTKDNQKLFAASFDALKCGEAIAVFPEGGSCTVHELPALKDGASWAALEYAKNLRDPAQRTRFSDGSRCDKEPVDVVICVAGIAYSDKTKYRASATMECVGPSLSLSPTLSRETVTDVVPVGAQVRPDPVGDALRRRIPRVAQDGRQEAHGAHPPRVDEGHGQRARLGVAPRRHDGPQDPLARRPQVAARELAQD</sequence>
<evidence type="ECO:0000313" key="4">
    <source>
        <dbReference type="Proteomes" id="UP000053890"/>
    </source>
</evidence>
<dbReference type="Pfam" id="PF01553">
    <property type="entry name" value="Acyltransferase"/>
    <property type="match status" value="1"/>
</dbReference>
<keyword evidence="4" id="KW-1185">Reference proteome</keyword>
<evidence type="ECO:0000313" key="3">
    <source>
        <dbReference type="EMBL" id="KPV71947.1"/>
    </source>
</evidence>
<evidence type="ECO:0000259" key="2">
    <source>
        <dbReference type="Pfam" id="PF01553"/>
    </source>
</evidence>
<gene>
    <name evidence="3" type="ORF">RHOBADRAFT_18816</name>
</gene>
<feature type="domain" description="Phospholipid/glycerol acyltransferase" evidence="2">
    <location>
        <begin position="2"/>
        <end position="89"/>
    </location>
</feature>
<dbReference type="RefSeq" id="XP_018267996.1">
    <property type="nucleotide sequence ID" value="XM_018412450.1"/>
</dbReference>
<feature type="region of interest" description="Disordered" evidence="1">
    <location>
        <begin position="183"/>
        <end position="236"/>
    </location>
</feature>
<dbReference type="InterPro" id="IPR002123">
    <property type="entry name" value="Plipid/glycerol_acylTrfase"/>
</dbReference>